<sequence length="137" mass="15397">MMVAEEAVSEPMVRRHDEERRLNQRENKKERKREEECKNPAQLISHSQGRHICLVRTRGDEEVKKQGEEAAGLEETRGGGEEASEGGGEGRRSEERSEEARKRGEEAAGEIGHARSQLLQARTDPLEQCATVDFCGI</sequence>
<proteinExistence type="predicted"/>
<keyword evidence="3" id="KW-1185">Reference proteome</keyword>
<feature type="region of interest" description="Disordered" evidence="1">
    <location>
        <begin position="1"/>
        <end position="111"/>
    </location>
</feature>
<feature type="compositionally biased region" description="Basic and acidic residues" evidence="1">
    <location>
        <begin position="12"/>
        <end position="38"/>
    </location>
</feature>
<evidence type="ECO:0000313" key="2">
    <source>
        <dbReference type="EMBL" id="KAK7891653.1"/>
    </source>
</evidence>
<dbReference type="AlphaFoldDB" id="A0AAW0NFA4"/>
<feature type="compositionally biased region" description="Basic and acidic residues" evidence="1">
    <location>
        <begin position="57"/>
        <end position="80"/>
    </location>
</feature>
<reference evidence="3" key="1">
    <citation type="submission" date="2024-04" db="EMBL/GenBank/DDBJ databases">
        <title>Salinicola lusitanus LLJ914,a marine bacterium isolated from the Okinawa Trough.</title>
        <authorList>
            <person name="Li J."/>
        </authorList>
    </citation>
    <scope>NUCLEOTIDE SEQUENCE [LARGE SCALE GENOMIC DNA]</scope>
</reference>
<protein>
    <submittedName>
        <fullName evidence="2">Uncharacterized protein</fullName>
    </submittedName>
</protein>
<name>A0AAW0NFA4_9GOBI</name>
<dbReference type="Proteomes" id="UP001460270">
    <property type="component" value="Unassembled WGS sequence"/>
</dbReference>
<accession>A0AAW0NFA4</accession>
<evidence type="ECO:0000256" key="1">
    <source>
        <dbReference type="SAM" id="MobiDB-lite"/>
    </source>
</evidence>
<organism evidence="2 3">
    <name type="scientific">Mugilogobius chulae</name>
    <name type="common">yellowstripe goby</name>
    <dbReference type="NCBI Taxonomy" id="88201"/>
    <lineage>
        <taxon>Eukaryota</taxon>
        <taxon>Metazoa</taxon>
        <taxon>Chordata</taxon>
        <taxon>Craniata</taxon>
        <taxon>Vertebrata</taxon>
        <taxon>Euteleostomi</taxon>
        <taxon>Actinopterygii</taxon>
        <taxon>Neopterygii</taxon>
        <taxon>Teleostei</taxon>
        <taxon>Neoteleostei</taxon>
        <taxon>Acanthomorphata</taxon>
        <taxon>Gobiaria</taxon>
        <taxon>Gobiiformes</taxon>
        <taxon>Gobioidei</taxon>
        <taxon>Gobiidae</taxon>
        <taxon>Gobionellinae</taxon>
        <taxon>Mugilogobius</taxon>
    </lineage>
</organism>
<gene>
    <name evidence="2" type="ORF">WMY93_023616</name>
</gene>
<dbReference type="EMBL" id="JBBPFD010000017">
    <property type="protein sequence ID" value="KAK7891653.1"/>
    <property type="molecule type" value="Genomic_DNA"/>
</dbReference>
<feature type="compositionally biased region" description="Basic and acidic residues" evidence="1">
    <location>
        <begin position="88"/>
        <end position="106"/>
    </location>
</feature>
<evidence type="ECO:0000313" key="3">
    <source>
        <dbReference type="Proteomes" id="UP001460270"/>
    </source>
</evidence>
<comment type="caution">
    <text evidence="2">The sequence shown here is derived from an EMBL/GenBank/DDBJ whole genome shotgun (WGS) entry which is preliminary data.</text>
</comment>